<dbReference type="RefSeq" id="WP_221288832.1">
    <property type="nucleotide sequence ID" value="NZ_JACHFM010000004.1"/>
</dbReference>
<organism evidence="9 10">
    <name type="scientific">Amaricoccus macauensis</name>
    <dbReference type="NCBI Taxonomy" id="57001"/>
    <lineage>
        <taxon>Bacteria</taxon>
        <taxon>Pseudomonadati</taxon>
        <taxon>Pseudomonadota</taxon>
        <taxon>Alphaproteobacteria</taxon>
        <taxon>Rhodobacterales</taxon>
        <taxon>Paracoccaceae</taxon>
        <taxon>Amaricoccus</taxon>
    </lineage>
</organism>
<evidence type="ECO:0000259" key="8">
    <source>
        <dbReference type="Pfam" id="PF02608"/>
    </source>
</evidence>
<feature type="domain" description="ABC transporter substrate-binding protein PnrA-like" evidence="8">
    <location>
        <begin position="31"/>
        <end position="294"/>
    </location>
</feature>
<evidence type="ECO:0000256" key="4">
    <source>
        <dbReference type="ARBA" id="ARBA00022729"/>
    </source>
</evidence>
<dbReference type="Gene3D" id="3.40.50.2300">
    <property type="match status" value="2"/>
</dbReference>
<feature type="chain" id="PRO_5032938056" evidence="7">
    <location>
        <begin position="26"/>
        <end position="326"/>
    </location>
</feature>
<comment type="subcellular location">
    <subcellularLocation>
        <location evidence="1">Cell membrane</location>
        <topology evidence="1">Lipid-anchor</topology>
    </subcellularLocation>
</comment>
<gene>
    <name evidence="9" type="ORF">HNP73_003802</name>
</gene>
<evidence type="ECO:0000256" key="2">
    <source>
        <dbReference type="ARBA" id="ARBA00008610"/>
    </source>
</evidence>
<dbReference type="PANTHER" id="PTHR34296:SF2">
    <property type="entry name" value="ABC TRANSPORTER GUANOSINE-BINDING PROTEIN NUPN"/>
    <property type="match status" value="1"/>
</dbReference>
<reference evidence="9 10" key="1">
    <citation type="submission" date="2020-08" db="EMBL/GenBank/DDBJ databases">
        <title>Genomic Encyclopedia of Type Strains, Phase IV (KMG-IV): sequencing the most valuable type-strain genomes for metagenomic binning, comparative biology and taxonomic classification.</title>
        <authorList>
            <person name="Goeker M."/>
        </authorList>
    </citation>
    <scope>NUCLEOTIDE SEQUENCE [LARGE SCALE GENOMIC DNA]</scope>
    <source>
        <strain evidence="9 10">DSM 101730</strain>
    </source>
</reference>
<evidence type="ECO:0000256" key="3">
    <source>
        <dbReference type="ARBA" id="ARBA00022475"/>
    </source>
</evidence>
<evidence type="ECO:0000256" key="7">
    <source>
        <dbReference type="SAM" id="SignalP"/>
    </source>
</evidence>
<dbReference type="InterPro" id="IPR050957">
    <property type="entry name" value="BMP_lipoprotein"/>
</dbReference>
<evidence type="ECO:0000256" key="1">
    <source>
        <dbReference type="ARBA" id="ARBA00004193"/>
    </source>
</evidence>
<dbReference type="CDD" id="cd06304">
    <property type="entry name" value="PBP1_BmpA_Med_PnrA-like"/>
    <property type="match status" value="1"/>
</dbReference>
<dbReference type="SUPFAM" id="SSF53822">
    <property type="entry name" value="Periplasmic binding protein-like I"/>
    <property type="match status" value="1"/>
</dbReference>
<keyword evidence="5" id="KW-0472">Membrane</keyword>
<dbReference type="InterPro" id="IPR003760">
    <property type="entry name" value="PnrA-like"/>
</dbReference>
<dbReference type="PANTHER" id="PTHR34296">
    <property type="entry name" value="TRANSCRIPTIONAL ACTIVATOR PROTEIN MED"/>
    <property type="match status" value="1"/>
</dbReference>
<dbReference type="Pfam" id="PF02608">
    <property type="entry name" value="Bmp"/>
    <property type="match status" value="1"/>
</dbReference>
<evidence type="ECO:0000313" key="9">
    <source>
        <dbReference type="EMBL" id="MBB5223848.1"/>
    </source>
</evidence>
<comment type="similarity">
    <text evidence="2">Belongs to the BMP lipoprotein family.</text>
</comment>
<keyword evidence="3" id="KW-1003">Cell membrane</keyword>
<keyword evidence="9" id="KW-0813">Transport</keyword>
<dbReference type="AlphaFoldDB" id="A0A840STB1"/>
<feature type="signal peptide" evidence="7">
    <location>
        <begin position="1"/>
        <end position="25"/>
    </location>
</feature>
<evidence type="ECO:0000256" key="6">
    <source>
        <dbReference type="ARBA" id="ARBA00023288"/>
    </source>
</evidence>
<keyword evidence="9" id="KW-0762">Sugar transport</keyword>
<proteinExistence type="inferred from homology"/>
<name>A0A840STB1_9RHOB</name>
<protein>
    <submittedName>
        <fullName evidence="9">Simple sugar transport system substrate-binding protein</fullName>
    </submittedName>
</protein>
<evidence type="ECO:0000256" key="5">
    <source>
        <dbReference type="ARBA" id="ARBA00023136"/>
    </source>
</evidence>
<evidence type="ECO:0000313" key="10">
    <source>
        <dbReference type="Proteomes" id="UP000549457"/>
    </source>
</evidence>
<dbReference type="EMBL" id="JACHFM010000004">
    <property type="protein sequence ID" value="MBB5223848.1"/>
    <property type="molecule type" value="Genomic_DNA"/>
</dbReference>
<keyword evidence="4 7" id="KW-0732">Signal</keyword>
<comment type="caution">
    <text evidence="9">The sequence shown here is derived from an EMBL/GenBank/DDBJ whole genome shotgun (WGS) entry which is preliminary data.</text>
</comment>
<keyword evidence="10" id="KW-1185">Reference proteome</keyword>
<dbReference type="Proteomes" id="UP000549457">
    <property type="component" value="Unassembled WGS sequence"/>
</dbReference>
<keyword evidence="6" id="KW-0449">Lipoprotein</keyword>
<dbReference type="InterPro" id="IPR028082">
    <property type="entry name" value="Peripla_BP_I"/>
</dbReference>
<sequence length="326" mass="34498">MFRFTAALAGMAIAAALGFVSAANAEDGFRMGLLVPGSVSEEGWNRIAYDALKRVETELDAGVSYVELHDNPATFETAFRNYASQGYDVVLGHGFQFEDAALTVAPDYPDTTFLISSSHIHDGNVVGLDTDSSQPFYLMGILAAMTGDAAGLVGGMEIPPIHDAFEGFRLGAASVSPDFRMSEIYIGSFTDISAAKEAALSLVAQGADFLVPNANAAGLGVIQAAKESNVGTFSVYSDHRAVARKNILGVYVADYGQGIVRIASEVKKGSFAPASNIVFGLRDTDVMHFELNPEAEPAVAENVRAAIDAARTQIIAGDIRTRSRDN</sequence>
<accession>A0A840STB1</accession>
<dbReference type="GO" id="GO:0005886">
    <property type="term" value="C:plasma membrane"/>
    <property type="evidence" value="ECO:0007669"/>
    <property type="project" value="UniProtKB-SubCell"/>
</dbReference>